<keyword evidence="1" id="KW-0812">Transmembrane</keyword>
<dbReference type="EMBL" id="AP028914">
    <property type="protein sequence ID" value="BES95272.1"/>
    <property type="molecule type" value="Genomic_DNA"/>
</dbReference>
<reference evidence="3 4" key="1">
    <citation type="submission" date="2023-09" db="EMBL/GenBank/DDBJ databases">
        <title>Nesidiocoris tenuis whole genome shotgun sequence.</title>
        <authorList>
            <person name="Shibata T."/>
            <person name="Shimoda M."/>
            <person name="Kobayashi T."/>
            <person name="Uehara T."/>
        </authorList>
    </citation>
    <scope>NUCLEOTIDE SEQUENCE [LARGE SCALE GENOMIC DNA]</scope>
    <source>
        <strain evidence="3 4">Japan</strain>
    </source>
</reference>
<proteinExistence type="predicted"/>
<protein>
    <submittedName>
        <fullName evidence="3">Uncharacterized protein</fullName>
    </submittedName>
</protein>
<evidence type="ECO:0000313" key="4">
    <source>
        <dbReference type="Proteomes" id="UP001307889"/>
    </source>
</evidence>
<sequence length="100" mass="10623">MRVAVTAAVAATALLLLVQDGMSSPLFFYPSAPSPEDKSHIQDVAAGKQMADEEEENVTQLLSEFSIIAVEFFIQIIGISVGAFNIIKDVVGGLIQGVNE</sequence>
<evidence type="ECO:0000256" key="2">
    <source>
        <dbReference type="SAM" id="SignalP"/>
    </source>
</evidence>
<keyword evidence="1" id="KW-0472">Membrane</keyword>
<evidence type="ECO:0000313" key="3">
    <source>
        <dbReference type="EMBL" id="BES95272.1"/>
    </source>
</evidence>
<gene>
    <name evidence="3" type="ORF">NTJ_08081</name>
</gene>
<name>A0ABN7AXR4_9HEMI</name>
<keyword evidence="4" id="KW-1185">Reference proteome</keyword>
<keyword evidence="1" id="KW-1133">Transmembrane helix</keyword>
<evidence type="ECO:0000256" key="1">
    <source>
        <dbReference type="SAM" id="Phobius"/>
    </source>
</evidence>
<dbReference type="Proteomes" id="UP001307889">
    <property type="component" value="Chromosome 6"/>
</dbReference>
<feature type="signal peptide" evidence="2">
    <location>
        <begin position="1"/>
        <end position="23"/>
    </location>
</feature>
<organism evidence="3 4">
    <name type="scientific">Nesidiocoris tenuis</name>
    <dbReference type="NCBI Taxonomy" id="355587"/>
    <lineage>
        <taxon>Eukaryota</taxon>
        <taxon>Metazoa</taxon>
        <taxon>Ecdysozoa</taxon>
        <taxon>Arthropoda</taxon>
        <taxon>Hexapoda</taxon>
        <taxon>Insecta</taxon>
        <taxon>Pterygota</taxon>
        <taxon>Neoptera</taxon>
        <taxon>Paraneoptera</taxon>
        <taxon>Hemiptera</taxon>
        <taxon>Heteroptera</taxon>
        <taxon>Panheteroptera</taxon>
        <taxon>Cimicomorpha</taxon>
        <taxon>Miridae</taxon>
        <taxon>Dicyphina</taxon>
        <taxon>Nesidiocoris</taxon>
    </lineage>
</organism>
<feature type="transmembrane region" description="Helical" evidence="1">
    <location>
        <begin position="65"/>
        <end position="87"/>
    </location>
</feature>
<keyword evidence="2" id="KW-0732">Signal</keyword>
<accession>A0ABN7AXR4</accession>
<feature type="chain" id="PRO_5047043813" evidence="2">
    <location>
        <begin position="24"/>
        <end position="100"/>
    </location>
</feature>